<evidence type="ECO:0000256" key="2">
    <source>
        <dbReference type="ARBA" id="ARBA00006939"/>
    </source>
</evidence>
<dbReference type="AlphaFoldDB" id="W5SU04"/>
<comment type="subcellular location">
    <subcellularLocation>
        <location evidence="1">Cell membrane</location>
        <topology evidence="1">Multi-pass membrane protein</topology>
    </subcellularLocation>
</comment>
<feature type="transmembrane region" description="Helical" evidence="8">
    <location>
        <begin position="84"/>
        <end position="108"/>
    </location>
</feature>
<feature type="transmembrane region" description="Helical" evidence="8">
    <location>
        <begin position="258"/>
        <end position="277"/>
    </location>
</feature>
<dbReference type="PANTHER" id="PTHR11040">
    <property type="entry name" value="ZINC/IRON TRANSPORTER"/>
    <property type="match status" value="1"/>
</dbReference>
<evidence type="ECO:0000313" key="10">
    <source>
        <dbReference type="Proteomes" id="UP000019330"/>
    </source>
</evidence>
<accession>W5SU04</accession>
<dbReference type="PATRIC" id="fig|1313292.3.peg.225"/>
<dbReference type="HOGENOM" id="CLU_015114_1_2_12"/>
<keyword evidence="6 8" id="KW-1133">Transmembrane helix</keyword>
<dbReference type="STRING" id="1313292.BCO_0093500"/>
<evidence type="ECO:0000256" key="4">
    <source>
        <dbReference type="ARBA" id="ARBA00022692"/>
    </source>
</evidence>
<feature type="transmembrane region" description="Helical" evidence="8">
    <location>
        <begin position="20"/>
        <end position="44"/>
    </location>
</feature>
<evidence type="ECO:0000256" key="1">
    <source>
        <dbReference type="ARBA" id="ARBA00004651"/>
    </source>
</evidence>
<keyword evidence="3" id="KW-1003">Cell membrane</keyword>
<sequence length="278" mass="30442">MEDTFMFKNLCDYLLTLHPIFLGFLGSTFTWFTTAFGAAAVFCFRKVNNKIMDAMLGFSAGIMIAASFFSLIKPAIEMAEELGYVAWVPAVFGFLLGAFFIYIVDVFVPDLDKLAFIDEDLTRHGKKDFLLFTAVTLHNFPEGLAVGVAFGALASSPDLHTLVGAMILTLGIGIQNIPEGAAISLPLRRGNVPLWKCFNYGQMSGWVEIIGGLLGSYAVYTFTRILPFALSFSAGAMIYVSIEQLIPEAKRKDIDNKVPTIFGVIGFSLMMFLDVSLG</sequence>
<dbReference type="EMBL" id="CP005745">
    <property type="protein sequence ID" value="AHH10380.1"/>
    <property type="molecule type" value="Genomic_DNA"/>
</dbReference>
<dbReference type="GO" id="GO:0005385">
    <property type="term" value="F:zinc ion transmembrane transporter activity"/>
    <property type="evidence" value="ECO:0007669"/>
    <property type="project" value="TreeGrafter"/>
</dbReference>
<feature type="transmembrane region" description="Helical" evidence="8">
    <location>
        <begin position="129"/>
        <end position="153"/>
    </location>
</feature>
<evidence type="ECO:0000313" key="9">
    <source>
        <dbReference type="EMBL" id="AHH10380.1"/>
    </source>
</evidence>
<dbReference type="InterPro" id="IPR003689">
    <property type="entry name" value="ZIP"/>
</dbReference>
<dbReference type="Pfam" id="PF02535">
    <property type="entry name" value="Zip"/>
    <property type="match status" value="1"/>
</dbReference>
<evidence type="ECO:0000256" key="5">
    <source>
        <dbReference type="ARBA" id="ARBA00022833"/>
    </source>
</evidence>
<dbReference type="Proteomes" id="UP000019330">
    <property type="component" value="Chromosome"/>
</dbReference>
<comment type="similarity">
    <text evidence="2">Belongs to the ZIP transporter (TC 2.A.5) family.</text>
</comment>
<dbReference type="GO" id="GO:0005886">
    <property type="term" value="C:plasma membrane"/>
    <property type="evidence" value="ECO:0007669"/>
    <property type="project" value="UniProtKB-SubCell"/>
</dbReference>
<evidence type="ECO:0000256" key="7">
    <source>
        <dbReference type="ARBA" id="ARBA00023136"/>
    </source>
</evidence>
<keyword evidence="4 8" id="KW-0812">Transmembrane</keyword>
<feature type="transmembrane region" description="Helical" evidence="8">
    <location>
        <begin position="159"/>
        <end position="177"/>
    </location>
</feature>
<dbReference type="eggNOG" id="COG0428">
    <property type="taxonomic scope" value="Bacteria"/>
</dbReference>
<organism evidence="9 10">
    <name type="scientific">Borrelia coriaceae ATCC 43381</name>
    <dbReference type="NCBI Taxonomy" id="1408429"/>
    <lineage>
        <taxon>Bacteria</taxon>
        <taxon>Pseudomonadati</taxon>
        <taxon>Spirochaetota</taxon>
        <taxon>Spirochaetia</taxon>
        <taxon>Spirochaetales</taxon>
        <taxon>Borreliaceae</taxon>
        <taxon>Borrelia</taxon>
    </lineage>
</organism>
<reference evidence="9" key="1">
    <citation type="submission" date="2013-04" db="EMBL/GenBank/DDBJ databases">
        <title>Comparative Genomics of Relapsing Fever Spirochetes.</title>
        <authorList>
            <person name="Schwan T.G."/>
            <person name="Raffel S.J."/>
            <person name="Porcella S.F."/>
            <person name="Martens C.A."/>
            <person name="Bruno D.P."/>
            <person name="Ricklefs S.M."/>
            <person name="Barbian K.B."/>
        </authorList>
    </citation>
    <scope>NUCLEOTIDE SEQUENCE [LARGE SCALE GENOMIC DNA]</scope>
    <source>
        <strain evidence="9">Co53</strain>
    </source>
</reference>
<evidence type="ECO:0000256" key="8">
    <source>
        <dbReference type="SAM" id="Phobius"/>
    </source>
</evidence>
<feature type="transmembrane region" description="Helical" evidence="8">
    <location>
        <begin position="198"/>
        <end position="219"/>
    </location>
</feature>
<protein>
    <submittedName>
        <fullName evidence="9">Zinc uptake transporter</fullName>
    </submittedName>
</protein>
<keyword evidence="5" id="KW-0862">Zinc</keyword>
<evidence type="ECO:0000256" key="3">
    <source>
        <dbReference type="ARBA" id="ARBA00022475"/>
    </source>
</evidence>
<keyword evidence="7 8" id="KW-0472">Membrane</keyword>
<dbReference type="PANTHER" id="PTHR11040:SF211">
    <property type="entry name" value="ZINC TRANSPORTER ZIP11"/>
    <property type="match status" value="1"/>
</dbReference>
<feature type="transmembrane region" description="Helical" evidence="8">
    <location>
        <begin position="51"/>
        <end position="72"/>
    </location>
</feature>
<name>W5SU04_9SPIR</name>
<proteinExistence type="inferred from homology"/>
<gene>
    <name evidence="9" type="ORF">BCO_0093500</name>
</gene>
<evidence type="ECO:0000256" key="6">
    <source>
        <dbReference type="ARBA" id="ARBA00022989"/>
    </source>
</evidence>
<keyword evidence="10" id="KW-1185">Reference proteome</keyword>